<dbReference type="Pfam" id="PF00171">
    <property type="entry name" value="Aldedh"/>
    <property type="match status" value="1"/>
</dbReference>
<dbReference type="InterPro" id="IPR050740">
    <property type="entry name" value="Aldehyde_DH_Superfamily"/>
</dbReference>
<organism evidence="6 7">
    <name type="scientific">Duganella qianjiadongensis</name>
    <dbReference type="NCBI Taxonomy" id="2692176"/>
    <lineage>
        <taxon>Bacteria</taxon>
        <taxon>Pseudomonadati</taxon>
        <taxon>Pseudomonadota</taxon>
        <taxon>Betaproteobacteria</taxon>
        <taxon>Burkholderiales</taxon>
        <taxon>Oxalobacteraceae</taxon>
        <taxon>Telluria group</taxon>
        <taxon>Duganella</taxon>
    </lineage>
</organism>
<evidence type="ECO:0000256" key="4">
    <source>
        <dbReference type="RuleBase" id="RU003345"/>
    </source>
</evidence>
<dbReference type="PANTHER" id="PTHR43353:SF5">
    <property type="entry name" value="SUCCINATE-SEMIALDEHYDE DEHYDROGENASE, MITOCHONDRIAL"/>
    <property type="match status" value="1"/>
</dbReference>
<name>A0ABW9VRY3_9BURK</name>
<dbReference type="CDD" id="cd07103">
    <property type="entry name" value="ALDH_F5_SSADH_GabD"/>
    <property type="match status" value="1"/>
</dbReference>
<dbReference type="InterPro" id="IPR029510">
    <property type="entry name" value="Ald_DH_CS_GLU"/>
</dbReference>
<dbReference type="PANTHER" id="PTHR43353">
    <property type="entry name" value="SUCCINATE-SEMIALDEHYDE DEHYDROGENASE, MITOCHONDRIAL"/>
    <property type="match status" value="1"/>
</dbReference>
<accession>A0ABW9VRY3</accession>
<comment type="similarity">
    <text evidence="1 4">Belongs to the aldehyde dehydrogenase family.</text>
</comment>
<dbReference type="InterPro" id="IPR016163">
    <property type="entry name" value="Ald_DH_C"/>
</dbReference>
<dbReference type="GO" id="GO:0016491">
    <property type="term" value="F:oxidoreductase activity"/>
    <property type="evidence" value="ECO:0007669"/>
    <property type="project" value="UniProtKB-KW"/>
</dbReference>
<evidence type="ECO:0000256" key="3">
    <source>
        <dbReference type="PROSITE-ProRule" id="PRU10007"/>
    </source>
</evidence>
<dbReference type="PROSITE" id="PS00070">
    <property type="entry name" value="ALDEHYDE_DEHYDR_CYS"/>
    <property type="match status" value="1"/>
</dbReference>
<feature type="active site" evidence="3">
    <location>
        <position position="256"/>
    </location>
</feature>
<keyword evidence="2 4" id="KW-0560">Oxidoreductase</keyword>
<reference evidence="6 7" key="1">
    <citation type="submission" date="2019-12" db="EMBL/GenBank/DDBJ databases">
        <title>Novel species isolated from a subtropical stream in China.</title>
        <authorList>
            <person name="Lu H."/>
        </authorList>
    </citation>
    <scope>NUCLEOTIDE SEQUENCE [LARGE SCALE GENOMIC DNA]</scope>
    <source>
        <strain evidence="6 7">CY13W</strain>
    </source>
</reference>
<feature type="domain" description="Aldehyde dehydrogenase" evidence="5">
    <location>
        <begin position="20"/>
        <end position="478"/>
    </location>
</feature>
<dbReference type="InterPro" id="IPR015590">
    <property type="entry name" value="Aldehyde_DH_dom"/>
</dbReference>
<dbReference type="NCBIfam" id="TIGR01780">
    <property type="entry name" value="SSADH"/>
    <property type="match status" value="1"/>
</dbReference>
<keyword evidence="7" id="KW-1185">Reference proteome</keyword>
<proteinExistence type="inferred from homology"/>
<evidence type="ECO:0000256" key="1">
    <source>
        <dbReference type="ARBA" id="ARBA00009986"/>
    </source>
</evidence>
<dbReference type="Gene3D" id="3.40.605.10">
    <property type="entry name" value="Aldehyde Dehydrogenase, Chain A, domain 1"/>
    <property type="match status" value="1"/>
</dbReference>
<evidence type="ECO:0000313" key="6">
    <source>
        <dbReference type="EMBL" id="MYM41333.1"/>
    </source>
</evidence>
<dbReference type="EMBL" id="WWCM01000015">
    <property type="protein sequence ID" value="MYM41333.1"/>
    <property type="molecule type" value="Genomic_DNA"/>
</dbReference>
<dbReference type="PROSITE" id="PS00687">
    <property type="entry name" value="ALDEHYDE_DEHYDR_GLU"/>
    <property type="match status" value="1"/>
</dbReference>
<dbReference type="EC" id="1.2.1.-" evidence="6"/>
<sequence length="484" mass="51203">MLQLKDPSLLRQQAYVNGAWCDADNGATLAVHNPATGEKLGSVPLMGAAETRAAIAAAHAAWPAWRKKTAKERAAILRRWNDLILAHAEDLAQLMTAEQGKPLAEARGEVAYGASFIEWFGEEAKRIAGETLASPWPDRRLLVTKEPIGVCAAITPWNFPIAMITRKVGPALAAGCTMVLKPAEATPFCALALAELAERAGVPAGVFSVVTGDPAAIGGELTASPIVRKLTFTGSTAVGRLLMAQSAPTIKKLSLELGGNAPFIVFDDADLDAAVEGALASKYRNAGQTCVCANRIYVQDGVYERFAEKLVAAARKLKVGNGAEDGVTQGPLINEKAVQKVEQHVADAVAKGGRVLLGGQRHALGHGFFEPTVIADVDNTMLVATDETFGPLAPLFRFHTDEEALALANATEFGLASYFYSRDIGRIWRVAEGLESGMVGVNTGLISNEIAPFGGVKQSGLGREGSHYGLDDYLVIKYICLGGI</sequence>
<evidence type="ECO:0000256" key="2">
    <source>
        <dbReference type="ARBA" id="ARBA00023002"/>
    </source>
</evidence>
<dbReference type="InterPro" id="IPR010102">
    <property type="entry name" value="Succ_semiAld_DH"/>
</dbReference>
<comment type="caution">
    <text evidence="6">The sequence shown here is derived from an EMBL/GenBank/DDBJ whole genome shotgun (WGS) entry which is preliminary data.</text>
</comment>
<dbReference type="InterPro" id="IPR016162">
    <property type="entry name" value="Ald_DH_N"/>
</dbReference>
<protein>
    <submittedName>
        <fullName evidence="6">Succinate-semialdehyde dehydrogenase</fullName>
        <ecNumber evidence="6">1.2.1.-</ecNumber>
    </submittedName>
</protein>
<dbReference type="SUPFAM" id="SSF53720">
    <property type="entry name" value="ALDH-like"/>
    <property type="match status" value="1"/>
</dbReference>
<dbReference type="RefSeq" id="WP_161040643.1">
    <property type="nucleotide sequence ID" value="NZ_WWCM01000015.1"/>
</dbReference>
<dbReference type="Proteomes" id="UP000478090">
    <property type="component" value="Unassembled WGS sequence"/>
</dbReference>
<dbReference type="InterPro" id="IPR016161">
    <property type="entry name" value="Ald_DH/histidinol_DH"/>
</dbReference>
<gene>
    <name evidence="6" type="ORF">GTP27_18610</name>
</gene>
<evidence type="ECO:0000313" key="7">
    <source>
        <dbReference type="Proteomes" id="UP000478090"/>
    </source>
</evidence>
<dbReference type="Gene3D" id="3.40.309.10">
    <property type="entry name" value="Aldehyde Dehydrogenase, Chain A, domain 2"/>
    <property type="match status" value="1"/>
</dbReference>
<evidence type="ECO:0000259" key="5">
    <source>
        <dbReference type="Pfam" id="PF00171"/>
    </source>
</evidence>
<dbReference type="InterPro" id="IPR016160">
    <property type="entry name" value="Ald_DH_CS_CYS"/>
</dbReference>